<evidence type="ECO:0000313" key="2">
    <source>
        <dbReference type="Proteomes" id="UP000006671"/>
    </source>
</evidence>
<organism evidence="2">
    <name type="scientific">Naegleria gruberi</name>
    <name type="common">Amoeba</name>
    <dbReference type="NCBI Taxonomy" id="5762"/>
    <lineage>
        <taxon>Eukaryota</taxon>
        <taxon>Discoba</taxon>
        <taxon>Heterolobosea</taxon>
        <taxon>Tetramitia</taxon>
        <taxon>Eutetramitia</taxon>
        <taxon>Vahlkampfiidae</taxon>
        <taxon>Naegleria</taxon>
    </lineage>
</organism>
<dbReference type="InParanoid" id="D2V4J6"/>
<dbReference type="GeneID" id="8849858"/>
<sequence>MIEVAEHELLNVLYNEMAKYLTKDDSQLLEKLCTFAPSQCATDAFFFCCDTLENAQLIYDKLVQFDTEECPHVLDMIHLSIFKNHYYYLDESSNDGKFFVVKETLQSQEPMERFTICAVQLEDRTLSADHFEKALNRFSSSNE</sequence>
<accession>D2V4J6</accession>
<dbReference type="VEuPathDB" id="AmoebaDB:NAEGRDRAFT_78552"/>
<proteinExistence type="predicted"/>
<dbReference type="KEGG" id="ngr:NAEGRDRAFT_78552"/>
<reference evidence="1 2" key="1">
    <citation type="journal article" date="2010" name="Cell">
        <title>The genome of Naegleria gruberi illuminates early eukaryotic versatility.</title>
        <authorList>
            <person name="Fritz-Laylin L.K."/>
            <person name="Prochnik S.E."/>
            <person name="Ginger M.L."/>
            <person name="Dacks J.B."/>
            <person name="Carpenter M.L."/>
            <person name="Field M.C."/>
            <person name="Kuo A."/>
            <person name="Paredez A."/>
            <person name="Chapman J."/>
            <person name="Pham J."/>
            <person name="Shu S."/>
            <person name="Neupane R."/>
            <person name="Cipriano M."/>
            <person name="Mancuso J."/>
            <person name="Tu H."/>
            <person name="Salamov A."/>
            <person name="Lindquist E."/>
            <person name="Shapiro H."/>
            <person name="Lucas S."/>
            <person name="Grigoriev I.V."/>
            <person name="Cande W.Z."/>
            <person name="Fulton C."/>
            <person name="Rokhsar D.S."/>
            <person name="Dawson S.C."/>
        </authorList>
    </citation>
    <scope>NUCLEOTIDE SEQUENCE [LARGE SCALE GENOMIC DNA]</scope>
    <source>
        <strain evidence="1 2">NEG-M</strain>
    </source>
</reference>
<dbReference type="OrthoDB" id="10594072at2759"/>
<evidence type="ECO:0000313" key="1">
    <source>
        <dbReference type="EMBL" id="EFC48526.1"/>
    </source>
</evidence>
<gene>
    <name evidence="1" type="ORF">NAEGRDRAFT_78552</name>
</gene>
<name>D2V4J6_NAEGR</name>
<dbReference type="RefSeq" id="XP_002681270.1">
    <property type="nucleotide sequence ID" value="XM_002681224.1"/>
</dbReference>
<keyword evidence="2" id="KW-1185">Reference proteome</keyword>
<dbReference type="EMBL" id="GG738851">
    <property type="protein sequence ID" value="EFC48526.1"/>
    <property type="molecule type" value="Genomic_DNA"/>
</dbReference>
<dbReference type="AlphaFoldDB" id="D2V4J6"/>
<protein>
    <submittedName>
        <fullName evidence="1">Uncharacterized protein</fullName>
    </submittedName>
</protein>
<dbReference type="Proteomes" id="UP000006671">
    <property type="component" value="Unassembled WGS sequence"/>
</dbReference>